<dbReference type="OrthoDB" id="2902336at2"/>
<evidence type="ECO:0000256" key="1">
    <source>
        <dbReference type="ARBA" id="ARBA00023125"/>
    </source>
</evidence>
<dbReference type="SMART" id="SM00530">
    <property type="entry name" value="HTH_XRE"/>
    <property type="match status" value="1"/>
</dbReference>
<dbReference type="InterPro" id="IPR001387">
    <property type="entry name" value="Cro/C1-type_HTH"/>
</dbReference>
<evidence type="ECO:0000313" key="3">
    <source>
        <dbReference type="EMBL" id="RXJ49748.1"/>
    </source>
</evidence>
<gene>
    <name evidence="3" type="ORF">ESZ48_11105</name>
</gene>
<comment type="caution">
    <text evidence="3">The sequence shown here is derived from an EMBL/GenBank/DDBJ whole genome shotgun (WGS) entry which is preliminary data.</text>
</comment>
<dbReference type="GO" id="GO:0005829">
    <property type="term" value="C:cytosol"/>
    <property type="evidence" value="ECO:0007669"/>
    <property type="project" value="TreeGrafter"/>
</dbReference>
<name>A0A4Q0XEY2_9FLAO</name>
<dbReference type="Pfam" id="PF01381">
    <property type="entry name" value="HTH_3"/>
    <property type="match status" value="1"/>
</dbReference>
<proteinExistence type="predicted"/>
<keyword evidence="4" id="KW-1185">Reference proteome</keyword>
<dbReference type="PANTHER" id="PTHR46797">
    <property type="entry name" value="HTH-TYPE TRANSCRIPTIONAL REGULATOR"/>
    <property type="match status" value="1"/>
</dbReference>
<dbReference type="InterPro" id="IPR050807">
    <property type="entry name" value="TransReg_Diox_bact_type"/>
</dbReference>
<dbReference type="CDD" id="cd00093">
    <property type="entry name" value="HTH_XRE"/>
    <property type="match status" value="1"/>
</dbReference>
<dbReference type="EMBL" id="SDDZ01000006">
    <property type="protein sequence ID" value="RXJ49748.1"/>
    <property type="molecule type" value="Genomic_DNA"/>
</dbReference>
<evidence type="ECO:0000313" key="4">
    <source>
        <dbReference type="Proteomes" id="UP000289792"/>
    </source>
</evidence>
<protein>
    <submittedName>
        <fullName evidence="3">XRE family transcriptional regulator</fullName>
    </submittedName>
</protein>
<sequence>MVNSTEYIQLQRQIAKNVKRLRKEKNLSQLDLALLSDCSRNQVSRIENCEVNPSLLFLTKLAESLNTTVLELISK</sequence>
<dbReference type="SUPFAM" id="SSF47413">
    <property type="entry name" value="lambda repressor-like DNA-binding domains"/>
    <property type="match status" value="1"/>
</dbReference>
<dbReference type="PANTHER" id="PTHR46797:SF1">
    <property type="entry name" value="METHYLPHOSPHONATE SYNTHASE"/>
    <property type="match status" value="1"/>
</dbReference>
<feature type="domain" description="HTH cro/C1-type" evidence="2">
    <location>
        <begin position="18"/>
        <end position="72"/>
    </location>
</feature>
<dbReference type="Proteomes" id="UP000289792">
    <property type="component" value="Unassembled WGS sequence"/>
</dbReference>
<dbReference type="GO" id="GO:0003700">
    <property type="term" value="F:DNA-binding transcription factor activity"/>
    <property type="evidence" value="ECO:0007669"/>
    <property type="project" value="TreeGrafter"/>
</dbReference>
<accession>A0A4Q0XEY2</accession>
<evidence type="ECO:0000259" key="2">
    <source>
        <dbReference type="PROSITE" id="PS50943"/>
    </source>
</evidence>
<organism evidence="3 4">
    <name type="scientific">Gelidibacter gilvus</name>
    <dbReference type="NCBI Taxonomy" id="59602"/>
    <lineage>
        <taxon>Bacteria</taxon>
        <taxon>Pseudomonadati</taxon>
        <taxon>Bacteroidota</taxon>
        <taxon>Flavobacteriia</taxon>
        <taxon>Flavobacteriales</taxon>
        <taxon>Flavobacteriaceae</taxon>
        <taxon>Gelidibacter</taxon>
    </lineage>
</organism>
<dbReference type="PROSITE" id="PS50943">
    <property type="entry name" value="HTH_CROC1"/>
    <property type="match status" value="1"/>
</dbReference>
<keyword evidence="1" id="KW-0238">DNA-binding</keyword>
<dbReference type="Gene3D" id="1.10.260.40">
    <property type="entry name" value="lambda repressor-like DNA-binding domains"/>
    <property type="match status" value="1"/>
</dbReference>
<reference evidence="3 4" key="1">
    <citation type="submission" date="2019-01" db="EMBL/GenBank/DDBJ databases">
        <title>Genome sequence of the Antarctic species Gelidibacter gilvus ACAM 158(T).</title>
        <authorList>
            <person name="Bowman J.P."/>
        </authorList>
    </citation>
    <scope>NUCLEOTIDE SEQUENCE [LARGE SCALE GENOMIC DNA]</scope>
    <source>
        <strain evidence="3 4">IC158</strain>
    </source>
</reference>
<dbReference type="AlphaFoldDB" id="A0A4Q0XEY2"/>
<dbReference type="InterPro" id="IPR010982">
    <property type="entry name" value="Lambda_DNA-bd_dom_sf"/>
</dbReference>
<dbReference type="GO" id="GO:0003677">
    <property type="term" value="F:DNA binding"/>
    <property type="evidence" value="ECO:0007669"/>
    <property type="project" value="UniProtKB-KW"/>
</dbReference>